<gene>
    <name evidence="1" type="ORF">PENTCL1PPCAC_5322</name>
</gene>
<evidence type="ECO:0000313" key="2">
    <source>
        <dbReference type="Proteomes" id="UP001432027"/>
    </source>
</evidence>
<name>A0AAV5SKK6_9BILA</name>
<dbReference type="EMBL" id="BTSX01000002">
    <property type="protein sequence ID" value="GMS83147.1"/>
    <property type="molecule type" value="Genomic_DNA"/>
</dbReference>
<proteinExistence type="predicted"/>
<dbReference type="AlphaFoldDB" id="A0AAV5SKK6"/>
<organism evidence="1 2">
    <name type="scientific">Pristionchus entomophagus</name>
    <dbReference type="NCBI Taxonomy" id="358040"/>
    <lineage>
        <taxon>Eukaryota</taxon>
        <taxon>Metazoa</taxon>
        <taxon>Ecdysozoa</taxon>
        <taxon>Nematoda</taxon>
        <taxon>Chromadorea</taxon>
        <taxon>Rhabditida</taxon>
        <taxon>Rhabditina</taxon>
        <taxon>Diplogasteromorpha</taxon>
        <taxon>Diplogasteroidea</taxon>
        <taxon>Neodiplogasteridae</taxon>
        <taxon>Pristionchus</taxon>
    </lineage>
</organism>
<protein>
    <submittedName>
        <fullName evidence="1">Uncharacterized protein</fullName>
    </submittedName>
</protein>
<sequence>ANHSLDWAAIIIEIFSRNLDKLYIQNDAYLEYLPYESVAELTKHLPLLDKKVWLSISCNHFPDKKSLNGELYDTIFGG</sequence>
<keyword evidence="2" id="KW-1185">Reference proteome</keyword>
<accession>A0AAV5SKK6</accession>
<comment type="caution">
    <text evidence="1">The sequence shown here is derived from an EMBL/GenBank/DDBJ whole genome shotgun (WGS) entry which is preliminary data.</text>
</comment>
<dbReference type="Proteomes" id="UP001432027">
    <property type="component" value="Unassembled WGS sequence"/>
</dbReference>
<feature type="non-terminal residue" evidence="1">
    <location>
        <position position="1"/>
    </location>
</feature>
<evidence type="ECO:0000313" key="1">
    <source>
        <dbReference type="EMBL" id="GMS83147.1"/>
    </source>
</evidence>
<reference evidence="1" key="1">
    <citation type="submission" date="2023-10" db="EMBL/GenBank/DDBJ databases">
        <title>Genome assembly of Pristionchus species.</title>
        <authorList>
            <person name="Yoshida K."/>
            <person name="Sommer R.J."/>
        </authorList>
    </citation>
    <scope>NUCLEOTIDE SEQUENCE</scope>
    <source>
        <strain evidence="1">RS0144</strain>
    </source>
</reference>